<comment type="caution">
    <text evidence="4">The sequence shown here is derived from an EMBL/GenBank/DDBJ whole genome shotgun (WGS) entry which is preliminary data.</text>
</comment>
<keyword evidence="1" id="KW-0378">Hydrolase</keyword>
<dbReference type="InterPro" id="IPR005152">
    <property type="entry name" value="Lipase_secreted"/>
</dbReference>
<dbReference type="OrthoDB" id="2373480at2759"/>
<dbReference type="EMBL" id="ML996081">
    <property type="protein sequence ID" value="KAF2158267.1"/>
    <property type="molecule type" value="Genomic_DNA"/>
</dbReference>
<feature type="chain" id="PRO_5040301231" evidence="3">
    <location>
        <begin position="26"/>
        <end position="483"/>
    </location>
</feature>
<dbReference type="GO" id="GO:0016042">
    <property type="term" value="P:lipid catabolic process"/>
    <property type="evidence" value="ECO:0007669"/>
    <property type="project" value="InterPro"/>
</dbReference>
<name>A0A9P4JDP6_9PEZI</name>
<accession>A0A9P4JDP6</accession>
<dbReference type="PIRSF" id="PIRSF029171">
    <property type="entry name" value="Esterase_LipA"/>
    <property type="match status" value="1"/>
</dbReference>
<evidence type="ECO:0000256" key="2">
    <source>
        <dbReference type="SAM" id="MobiDB-lite"/>
    </source>
</evidence>
<protein>
    <submittedName>
        <fullName evidence="4">LIP-domain-containing protein</fullName>
    </submittedName>
</protein>
<dbReference type="Gene3D" id="3.40.50.1820">
    <property type="entry name" value="alpha/beta hydrolase"/>
    <property type="match status" value="1"/>
</dbReference>
<sequence length="483" mass="53489">MRLLFRYWTSIAAFICISCLSMIKSQTLQTHSHAQACVPVPDKDPFYIPPTGYEKAAPGAVLRWRAIRTSAFLRVIPSSVAGWQLLYRTTAINGSAIATVTTIFQPQEAKTDRLVLYATGYDSAATQCHPSYNYRLGSLPRNPEMDGEILIIQGLLRQRYVVSSPDYEGPDAAFTAGRLAGMSVLDSMRAVAHFRSKLKWSDSKPAIVGVGYSGGAIAIGWAAALHSQYASELLIKGWAQGGTPVNMTATLLSIDRTAWAGFNIISIAGLIKPSAYLADLQPVWWSVLTTKGKTMVAFAQTRCFLHVLMKYAYQSIFAADIQSSGRGMLHHPVLKRVMEDNTMGLSKTETPKAPMLIYHGAHDEICPYAESVTLVRRWCTHGVSVNFITYDNSMHFTALVFGISKVYGFVNNAFAGNLPQGCSYHHSRRSIRSPIGRVDKNLMPIMRRLEPVVRKLASWDRKVKDSSKDDDKFEAMKDSRSLS</sequence>
<gene>
    <name evidence="4" type="ORF">K461DRAFT_326240</name>
</gene>
<organism evidence="4 5">
    <name type="scientific">Myriangium duriaei CBS 260.36</name>
    <dbReference type="NCBI Taxonomy" id="1168546"/>
    <lineage>
        <taxon>Eukaryota</taxon>
        <taxon>Fungi</taxon>
        <taxon>Dikarya</taxon>
        <taxon>Ascomycota</taxon>
        <taxon>Pezizomycotina</taxon>
        <taxon>Dothideomycetes</taxon>
        <taxon>Dothideomycetidae</taxon>
        <taxon>Myriangiales</taxon>
        <taxon>Myriangiaceae</taxon>
        <taxon>Myriangium</taxon>
    </lineage>
</organism>
<evidence type="ECO:0000313" key="4">
    <source>
        <dbReference type="EMBL" id="KAF2158267.1"/>
    </source>
</evidence>
<keyword evidence="3" id="KW-0732">Signal</keyword>
<dbReference type="Proteomes" id="UP000799439">
    <property type="component" value="Unassembled WGS sequence"/>
</dbReference>
<dbReference type="PANTHER" id="PTHR34853:SF5">
    <property type="entry name" value="LIP-DOMAIN-CONTAINING PROTEIN-RELATED"/>
    <property type="match status" value="1"/>
</dbReference>
<dbReference type="Gene3D" id="1.10.260.130">
    <property type="match status" value="1"/>
</dbReference>
<dbReference type="PANTHER" id="PTHR34853">
    <property type="match status" value="1"/>
</dbReference>
<evidence type="ECO:0000313" key="5">
    <source>
        <dbReference type="Proteomes" id="UP000799439"/>
    </source>
</evidence>
<dbReference type="Pfam" id="PF03583">
    <property type="entry name" value="LIP"/>
    <property type="match status" value="1"/>
</dbReference>
<keyword evidence="5" id="KW-1185">Reference proteome</keyword>
<dbReference type="AlphaFoldDB" id="A0A9P4JDP6"/>
<feature type="signal peptide" evidence="3">
    <location>
        <begin position="1"/>
        <end position="25"/>
    </location>
</feature>
<reference evidence="4" key="1">
    <citation type="journal article" date="2020" name="Stud. Mycol.">
        <title>101 Dothideomycetes genomes: a test case for predicting lifestyles and emergence of pathogens.</title>
        <authorList>
            <person name="Haridas S."/>
            <person name="Albert R."/>
            <person name="Binder M."/>
            <person name="Bloem J."/>
            <person name="Labutti K."/>
            <person name="Salamov A."/>
            <person name="Andreopoulos B."/>
            <person name="Baker S."/>
            <person name="Barry K."/>
            <person name="Bills G."/>
            <person name="Bluhm B."/>
            <person name="Cannon C."/>
            <person name="Castanera R."/>
            <person name="Culley D."/>
            <person name="Daum C."/>
            <person name="Ezra D."/>
            <person name="Gonzalez J."/>
            <person name="Henrissat B."/>
            <person name="Kuo A."/>
            <person name="Liang C."/>
            <person name="Lipzen A."/>
            <person name="Lutzoni F."/>
            <person name="Magnuson J."/>
            <person name="Mondo S."/>
            <person name="Nolan M."/>
            <person name="Ohm R."/>
            <person name="Pangilinan J."/>
            <person name="Park H.-J."/>
            <person name="Ramirez L."/>
            <person name="Alfaro M."/>
            <person name="Sun H."/>
            <person name="Tritt A."/>
            <person name="Yoshinaga Y."/>
            <person name="Zwiers L.-H."/>
            <person name="Turgeon B."/>
            <person name="Goodwin S."/>
            <person name="Spatafora J."/>
            <person name="Crous P."/>
            <person name="Grigoriev I."/>
        </authorList>
    </citation>
    <scope>NUCLEOTIDE SEQUENCE</scope>
    <source>
        <strain evidence="4">CBS 260.36</strain>
    </source>
</reference>
<proteinExistence type="predicted"/>
<evidence type="ECO:0000256" key="1">
    <source>
        <dbReference type="ARBA" id="ARBA00022801"/>
    </source>
</evidence>
<dbReference type="GO" id="GO:0004806">
    <property type="term" value="F:triacylglycerol lipase activity"/>
    <property type="evidence" value="ECO:0007669"/>
    <property type="project" value="InterPro"/>
</dbReference>
<feature type="region of interest" description="Disordered" evidence="2">
    <location>
        <begin position="463"/>
        <end position="483"/>
    </location>
</feature>
<dbReference type="SUPFAM" id="SSF53474">
    <property type="entry name" value="alpha/beta-Hydrolases"/>
    <property type="match status" value="1"/>
</dbReference>
<dbReference type="InterPro" id="IPR029058">
    <property type="entry name" value="AB_hydrolase_fold"/>
</dbReference>
<evidence type="ECO:0000256" key="3">
    <source>
        <dbReference type="SAM" id="SignalP"/>
    </source>
</evidence>